<gene>
    <name evidence="1" type="ORF">K435DRAFT_872711</name>
</gene>
<accession>A0A4S8L1B4</accession>
<reference evidence="1 2" key="1">
    <citation type="journal article" date="2019" name="Nat. Ecol. Evol.">
        <title>Megaphylogeny resolves global patterns of mushroom evolution.</title>
        <authorList>
            <person name="Varga T."/>
            <person name="Krizsan K."/>
            <person name="Foldi C."/>
            <person name="Dima B."/>
            <person name="Sanchez-Garcia M."/>
            <person name="Sanchez-Ramirez S."/>
            <person name="Szollosi G.J."/>
            <person name="Szarkandi J.G."/>
            <person name="Papp V."/>
            <person name="Albert L."/>
            <person name="Andreopoulos W."/>
            <person name="Angelini C."/>
            <person name="Antonin V."/>
            <person name="Barry K.W."/>
            <person name="Bougher N.L."/>
            <person name="Buchanan P."/>
            <person name="Buyck B."/>
            <person name="Bense V."/>
            <person name="Catcheside P."/>
            <person name="Chovatia M."/>
            <person name="Cooper J."/>
            <person name="Damon W."/>
            <person name="Desjardin D."/>
            <person name="Finy P."/>
            <person name="Geml J."/>
            <person name="Haridas S."/>
            <person name="Hughes K."/>
            <person name="Justo A."/>
            <person name="Karasinski D."/>
            <person name="Kautmanova I."/>
            <person name="Kiss B."/>
            <person name="Kocsube S."/>
            <person name="Kotiranta H."/>
            <person name="LaButti K.M."/>
            <person name="Lechner B.E."/>
            <person name="Liimatainen K."/>
            <person name="Lipzen A."/>
            <person name="Lukacs Z."/>
            <person name="Mihaltcheva S."/>
            <person name="Morgado L.N."/>
            <person name="Niskanen T."/>
            <person name="Noordeloos M.E."/>
            <person name="Ohm R.A."/>
            <person name="Ortiz-Santana B."/>
            <person name="Ovrebo C."/>
            <person name="Racz N."/>
            <person name="Riley R."/>
            <person name="Savchenko A."/>
            <person name="Shiryaev A."/>
            <person name="Soop K."/>
            <person name="Spirin V."/>
            <person name="Szebenyi C."/>
            <person name="Tomsovsky M."/>
            <person name="Tulloss R.E."/>
            <person name="Uehling J."/>
            <person name="Grigoriev I.V."/>
            <person name="Vagvolgyi C."/>
            <person name="Papp T."/>
            <person name="Martin F.M."/>
            <person name="Miettinen O."/>
            <person name="Hibbett D.S."/>
            <person name="Nagy L.G."/>
        </authorList>
    </citation>
    <scope>NUCLEOTIDE SEQUENCE [LARGE SCALE GENOMIC DNA]</scope>
    <source>
        <strain evidence="1 2">CBS 962.96</strain>
    </source>
</reference>
<proteinExistence type="predicted"/>
<protein>
    <submittedName>
        <fullName evidence="1">Uncharacterized protein</fullName>
    </submittedName>
</protein>
<dbReference type="OrthoDB" id="3116552at2759"/>
<dbReference type="Proteomes" id="UP000297245">
    <property type="component" value="Unassembled WGS sequence"/>
</dbReference>
<keyword evidence="2" id="KW-1185">Reference proteome</keyword>
<name>A0A4S8L1B4_DENBC</name>
<evidence type="ECO:0000313" key="2">
    <source>
        <dbReference type="Proteomes" id="UP000297245"/>
    </source>
</evidence>
<evidence type="ECO:0000313" key="1">
    <source>
        <dbReference type="EMBL" id="THU82051.1"/>
    </source>
</evidence>
<dbReference type="AlphaFoldDB" id="A0A4S8L1B4"/>
<organism evidence="1 2">
    <name type="scientific">Dendrothele bispora (strain CBS 962.96)</name>
    <dbReference type="NCBI Taxonomy" id="1314807"/>
    <lineage>
        <taxon>Eukaryota</taxon>
        <taxon>Fungi</taxon>
        <taxon>Dikarya</taxon>
        <taxon>Basidiomycota</taxon>
        <taxon>Agaricomycotina</taxon>
        <taxon>Agaricomycetes</taxon>
        <taxon>Agaricomycetidae</taxon>
        <taxon>Agaricales</taxon>
        <taxon>Agaricales incertae sedis</taxon>
        <taxon>Dendrothele</taxon>
    </lineage>
</organism>
<sequence>MATLWVTRIRTGHQLPDDITFQEIIVRQWNGDRSYVRLRERNWDIPVSLSSEEALHWVKRLIFDWETVHDMARYVYRVGKRWSKLPMYHMPGLLEGLQMRKFNTDYVYYNTF</sequence>
<dbReference type="EMBL" id="ML179761">
    <property type="protein sequence ID" value="THU82051.1"/>
    <property type="molecule type" value="Genomic_DNA"/>
</dbReference>